<evidence type="ECO:0000256" key="2">
    <source>
        <dbReference type="SAM" id="Phobius"/>
    </source>
</evidence>
<feature type="transmembrane region" description="Helical" evidence="2">
    <location>
        <begin position="250"/>
        <end position="269"/>
    </location>
</feature>
<feature type="compositionally biased region" description="Polar residues" evidence="1">
    <location>
        <begin position="183"/>
        <end position="196"/>
    </location>
</feature>
<feature type="region of interest" description="Disordered" evidence="1">
    <location>
        <begin position="156"/>
        <end position="247"/>
    </location>
</feature>
<comment type="caution">
    <text evidence="3">The sequence shown here is derived from an EMBL/GenBank/DDBJ whole genome shotgun (WGS) entry which is preliminary data.</text>
</comment>
<evidence type="ECO:0000313" key="3">
    <source>
        <dbReference type="EMBL" id="ETA67357.1"/>
    </source>
</evidence>
<feature type="compositionally biased region" description="Gly residues" evidence="1">
    <location>
        <begin position="162"/>
        <end position="174"/>
    </location>
</feature>
<dbReference type="STRING" id="1090322.MettiDRAFT_0778"/>
<dbReference type="AlphaFoldDB" id="W9DUJ7"/>
<organism evidence="3 4">
    <name type="scientific">Methanolobus tindarius DSM 2278</name>
    <dbReference type="NCBI Taxonomy" id="1090322"/>
    <lineage>
        <taxon>Archaea</taxon>
        <taxon>Methanobacteriati</taxon>
        <taxon>Methanobacteriota</taxon>
        <taxon>Stenosarchaea group</taxon>
        <taxon>Methanomicrobia</taxon>
        <taxon>Methanosarcinales</taxon>
        <taxon>Methanosarcinaceae</taxon>
        <taxon>Methanolobus</taxon>
    </lineage>
</organism>
<dbReference type="EMBL" id="AZAJ01000001">
    <property type="protein sequence ID" value="ETA67357.1"/>
    <property type="molecule type" value="Genomic_DNA"/>
</dbReference>
<protein>
    <submittedName>
        <fullName evidence="3">Uncharacterized protein</fullName>
    </submittedName>
</protein>
<keyword evidence="2" id="KW-0472">Membrane</keyword>
<gene>
    <name evidence="3" type="ORF">MettiDRAFT_0778</name>
</gene>
<dbReference type="RefSeq" id="WP_023844493.1">
    <property type="nucleotide sequence ID" value="NZ_AZAJ01000001.1"/>
</dbReference>
<evidence type="ECO:0000256" key="1">
    <source>
        <dbReference type="SAM" id="MobiDB-lite"/>
    </source>
</evidence>
<keyword evidence="2" id="KW-1133">Transmembrane helix</keyword>
<evidence type="ECO:0000313" key="4">
    <source>
        <dbReference type="Proteomes" id="UP000019483"/>
    </source>
</evidence>
<proteinExistence type="predicted"/>
<keyword evidence="4" id="KW-1185">Reference proteome</keyword>
<feature type="compositionally biased region" description="Polar residues" evidence="1">
    <location>
        <begin position="217"/>
        <end position="247"/>
    </location>
</feature>
<accession>W9DUJ7</accession>
<keyword evidence="2" id="KW-0812">Transmembrane</keyword>
<sequence length="273" mass="28298">MNTNNMSKRVFSLSLLMLVMLILTASSASATDSGVSDVVRTLPDSVTPDTEFTVVLEIEGDSPLVVGIVENIPSGLSFPADDGDISSSCDFTVDRDNMTIAFSAIDVNTISYTLVSSSTGFYDFSGEWVDLLYQDVEIDVLANRLEPISGDSVFEVAENSGTGTGSGSNSGSGSSGSSTGSSLQTIPANETESSEVVTIDLNEASGDEDDVLKSTDDSGSSEGVDGTESSADTSAESNEGVESSANSTPGFSITLSCFAFVLSLAVVGTRRRR</sequence>
<dbReference type="OrthoDB" id="141574at2157"/>
<dbReference type="Proteomes" id="UP000019483">
    <property type="component" value="Unassembled WGS sequence"/>
</dbReference>
<name>W9DUJ7_METTI</name>
<reference evidence="3 4" key="1">
    <citation type="submission" date="2013-08" db="EMBL/GenBank/DDBJ databases">
        <authorList>
            <consortium name="DOE Joint Genome Institute"/>
            <person name="Eisen J."/>
            <person name="Huntemann M."/>
            <person name="Han J."/>
            <person name="Chen A."/>
            <person name="Kyrpides N."/>
            <person name="Mavromatis K."/>
            <person name="Markowitz V."/>
            <person name="Palaniappan K."/>
            <person name="Ivanova N."/>
            <person name="Schaumberg A."/>
            <person name="Pati A."/>
            <person name="Liolios K."/>
            <person name="Nordberg H.P."/>
            <person name="Cantor M.N."/>
            <person name="Hua S.X."/>
            <person name="Woyke T."/>
        </authorList>
    </citation>
    <scope>NUCLEOTIDE SEQUENCE [LARGE SCALE GENOMIC DNA]</scope>
    <source>
        <strain evidence="3 4">DSM 2278</strain>
    </source>
</reference>